<evidence type="ECO:0000313" key="2">
    <source>
        <dbReference type="Proteomes" id="UP001200313"/>
    </source>
</evidence>
<keyword evidence="2" id="KW-1185">Reference proteome</keyword>
<evidence type="ECO:0000313" key="1">
    <source>
        <dbReference type="EMBL" id="MCG4527575.1"/>
    </source>
</evidence>
<dbReference type="RefSeq" id="WP_177693432.1">
    <property type="nucleotide sequence ID" value="NZ_JAKNJB010000017.1"/>
</dbReference>
<dbReference type="Proteomes" id="UP001200313">
    <property type="component" value="Unassembled WGS sequence"/>
</dbReference>
<protein>
    <submittedName>
        <fullName evidence="1">Uncharacterized protein</fullName>
    </submittedName>
</protein>
<gene>
    <name evidence="1" type="ORF">L0P79_10850</name>
</gene>
<dbReference type="EMBL" id="JAKNJB010000017">
    <property type="protein sequence ID" value="MCG4527575.1"/>
    <property type="molecule type" value="Genomic_DNA"/>
</dbReference>
<accession>A0ABS9MAP5</accession>
<reference evidence="1 2" key="1">
    <citation type="submission" date="2022-01" db="EMBL/GenBank/DDBJ databases">
        <title>Collection of gut derived symbiotic bacterial strains cultured from healthy donors.</title>
        <authorList>
            <person name="Lin H."/>
            <person name="Kohout C."/>
            <person name="Waligurski E."/>
            <person name="Pamer E.G."/>
        </authorList>
    </citation>
    <scope>NUCLEOTIDE SEQUENCE [LARGE SCALE GENOMIC DNA]</scope>
    <source>
        <strain evidence="1 2">DFI.3.7</strain>
    </source>
</reference>
<comment type="caution">
    <text evidence="1">The sequence shown here is derived from an EMBL/GenBank/DDBJ whole genome shotgun (WGS) entry which is preliminary data.</text>
</comment>
<organism evidence="1 2">
    <name type="scientific">Intestinimonas massiliensis</name>
    <name type="common">ex Afouda et al. 2020</name>
    <dbReference type="NCBI Taxonomy" id="1673721"/>
    <lineage>
        <taxon>Bacteria</taxon>
        <taxon>Bacillati</taxon>
        <taxon>Bacillota</taxon>
        <taxon>Clostridia</taxon>
        <taxon>Eubacteriales</taxon>
        <taxon>Intestinimonas</taxon>
    </lineage>
</organism>
<proteinExistence type="predicted"/>
<sequence length="64" mass="7209">MRKVVDLCKQSKKAQKAFYAAQRGSWNGVNPVSRVVPNGKAYSRAKAKADARRDACRPFLPIFR</sequence>
<name>A0ABS9MAP5_9FIRM</name>